<dbReference type="RefSeq" id="WP_263372770.1">
    <property type="nucleotide sequence ID" value="NZ_JAGSYD010000006.1"/>
</dbReference>
<dbReference type="EMBL" id="JBHSWI010000001">
    <property type="protein sequence ID" value="MFC6644672.1"/>
    <property type="molecule type" value="Genomic_DNA"/>
</dbReference>
<evidence type="ECO:0000313" key="1">
    <source>
        <dbReference type="EMBL" id="MFC6644672.1"/>
    </source>
</evidence>
<reference evidence="2" key="1">
    <citation type="journal article" date="2019" name="Int. J. Syst. Evol. Microbiol.">
        <title>The Global Catalogue of Microorganisms (GCM) 10K type strain sequencing project: providing services to taxonomists for standard genome sequencing and annotation.</title>
        <authorList>
            <consortium name="The Broad Institute Genomics Platform"/>
            <consortium name="The Broad Institute Genome Sequencing Center for Infectious Disease"/>
            <person name="Wu L."/>
            <person name="Ma J."/>
        </authorList>
    </citation>
    <scope>NUCLEOTIDE SEQUENCE [LARGE SCALE GENOMIC DNA]</scope>
    <source>
        <strain evidence="2">CGMCC 1.16026</strain>
    </source>
</reference>
<keyword evidence="2" id="KW-1185">Reference proteome</keyword>
<gene>
    <name evidence="1" type="ORF">ACFQBQ_03510</name>
</gene>
<comment type="caution">
    <text evidence="1">The sequence shown here is derived from an EMBL/GenBank/DDBJ whole genome shotgun (WGS) entry which is preliminary data.</text>
</comment>
<name>A0ABW1Z5R8_9BACT</name>
<accession>A0ABW1Z5R8</accession>
<evidence type="ECO:0008006" key="3">
    <source>
        <dbReference type="Google" id="ProtNLM"/>
    </source>
</evidence>
<organism evidence="1 2">
    <name type="scientific">Granulicella cerasi</name>
    <dbReference type="NCBI Taxonomy" id="741063"/>
    <lineage>
        <taxon>Bacteria</taxon>
        <taxon>Pseudomonadati</taxon>
        <taxon>Acidobacteriota</taxon>
        <taxon>Terriglobia</taxon>
        <taxon>Terriglobales</taxon>
        <taxon>Acidobacteriaceae</taxon>
        <taxon>Granulicella</taxon>
    </lineage>
</organism>
<protein>
    <recommendedName>
        <fullName evidence="3">DUF4263 domain-containing protein</fullName>
    </recommendedName>
</protein>
<dbReference type="Proteomes" id="UP001596391">
    <property type="component" value="Unassembled WGS sequence"/>
</dbReference>
<sequence>MDLESIVKEIEARARNHEIGRLQSLRKDLKRLTRLPSSSIFTSQTIFAPHYAYHHGGRKELQFNVGFDREGTFRHGVAFSFEPSQTLPYPEEQLLPSVRRFNEYIALNAKLFADMSMWDWQREHRRDSDRPVSPILPDLVQRHVFVFLGKMQPIDAIDVDLIVFDLDRLIPLYLYVEGEGDYADPNNGEKTPFVPGCTVKKRSTSSSLAARTLDVDLRHNALQRSLYTLLEAQHGHGSVATEWKSGAGKIDVAVRRPDGKLWIYEIKTSLSARGCIREGLSQILEYAYWPGAIEPERLFIVGEPEFDREARAYVALLQRQFKLPIEYQQHVLLESE</sequence>
<evidence type="ECO:0000313" key="2">
    <source>
        <dbReference type="Proteomes" id="UP001596391"/>
    </source>
</evidence>
<proteinExistence type="predicted"/>